<evidence type="ECO:0000256" key="4">
    <source>
        <dbReference type="ARBA" id="ARBA00022532"/>
    </source>
</evidence>
<keyword evidence="5 11" id="KW-0808">Transferase</keyword>
<comment type="similarity">
    <text evidence="1">Belongs to the malate synthase family.</text>
</comment>
<feature type="domain" description="Malate synthase TIM barrel" evidence="8">
    <location>
        <begin position="159"/>
        <end position="403"/>
    </location>
</feature>
<keyword evidence="11" id="KW-0012">Acyltransferase</keyword>
<dbReference type="EMBL" id="JBHMDM010000003">
    <property type="protein sequence ID" value="MFB9376223.1"/>
    <property type="molecule type" value="Genomic_DNA"/>
</dbReference>
<dbReference type="InterPro" id="IPR048355">
    <property type="entry name" value="MS_C"/>
</dbReference>
<dbReference type="Proteomes" id="UP001589748">
    <property type="component" value="Unassembled WGS sequence"/>
</dbReference>
<dbReference type="NCBIfam" id="TIGR01344">
    <property type="entry name" value="malate_syn_A"/>
    <property type="match status" value="1"/>
</dbReference>
<evidence type="ECO:0000259" key="8">
    <source>
        <dbReference type="Pfam" id="PF01274"/>
    </source>
</evidence>
<keyword evidence="12" id="KW-1185">Reference proteome</keyword>
<dbReference type="InterPro" id="IPR044856">
    <property type="entry name" value="Malate_synth_C_sf"/>
</dbReference>
<dbReference type="Pfam" id="PF01274">
    <property type="entry name" value="MS_TIM-barrel"/>
    <property type="match status" value="1"/>
</dbReference>
<evidence type="ECO:0000256" key="7">
    <source>
        <dbReference type="SAM" id="MobiDB-lite"/>
    </source>
</evidence>
<evidence type="ECO:0000313" key="12">
    <source>
        <dbReference type="Proteomes" id="UP001589748"/>
    </source>
</evidence>
<feature type="domain" description="Malate synthase N-terminal" evidence="9">
    <location>
        <begin position="5"/>
        <end position="66"/>
    </location>
</feature>
<evidence type="ECO:0000259" key="9">
    <source>
        <dbReference type="Pfam" id="PF20656"/>
    </source>
</evidence>
<dbReference type="Pfam" id="PF20659">
    <property type="entry name" value="MS_C"/>
    <property type="match status" value="1"/>
</dbReference>
<dbReference type="InterPro" id="IPR011076">
    <property type="entry name" value="Malate_synth_sf"/>
</dbReference>
<organism evidence="11 12">
    <name type="scientific">Kineococcus gynurae</name>
    <dbReference type="NCBI Taxonomy" id="452979"/>
    <lineage>
        <taxon>Bacteria</taxon>
        <taxon>Bacillati</taxon>
        <taxon>Actinomycetota</taxon>
        <taxon>Actinomycetes</taxon>
        <taxon>Kineosporiales</taxon>
        <taxon>Kineosporiaceae</taxon>
        <taxon>Kineococcus</taxon>
    </lineage>
</organism>
<dbReference type="PANTHER" id="PTHR42902:SF1">
    <property type="entry name" value="MALATE SYNTHASE 1-RELATED"/>
    <property type="match status" value="1"/>
</dbReference>
<feature type="region of interest" description="Disordered" evidence="7">
    <location>
        <begin position="544"/>
        <end position="564"/>
    </location>
</feature>
<evidence type="ECO:0000313" key="11">
    <source>
        <dbReference type="EMBL" id="MFB9376223.1"/>
    </source>
</evidence>
<name>A0ABV5LQB7_9ACTN</name>
<dbReference type="EC" id="2.3.3.9" evidence="2"/>
<dbReference type="InterPro" id="IPR048356">
    <property type="entry name" value="MS_N"/>
</dbReference>
<evidence type="ECO:0000256" key="2">
    <source>
        <dbReference type="ARBA" id="ARBA00012636"/>
    </source>
</evidence>
<feature type="domain" description="Malate synthase C-terminal" evidence="10">
    <location>
        <begin position="411"/>
        <end position="527"/>
    </location>
</feature>
<dbReference type="Pfam" id="PF20656">
    <property type="entry name" value="MS_N"/>
    <property type="match status" value="1"/>
</dbReference>
<comment type="caution">
    <text evidence="11">The sequence shown here is derived from an EMBL/GenBank/DDBJ whole genome shotgun (WGS) entry which is preliminary data.</text>
</comment>
<evidence type="ECO:0000256" key="3">
    <source>
        <dbReference type="ARBA" id="ARBA00022435"/>
    </source>
</evidence>
<evidence type="ECO:0000256" key="6">
    <source>
        <dbReference type="ARBA" id="ARBA00047918"/>
    </source>
</evidence>
<dbReference type="InterPro" id="IPR006252">
    <property type="entry name" value="Malate_synthA"/>
</dbReference>
<dbReference type="Gene3D" id="3.20.20.360">
    <property type="entry name" value="Malate synthase, domain 3"/>
    <property type="match status" value="1"/>
</dbReference>
<protein>
    <recommendedName>
        <fullName evidence="2">malate synthase</fullName>
        <ecNumber evidence="2">2.3.3.9</ecNumber>
    </recommendedName>
</protein>
<dbReference type="Gene3D" id="1.20.1220.12">
    <property type="entry name" value="Malate synthase, domain III"/>
    <property type="match status" value="1"/>
</dbReference>
<keyword evidence="4" id="KW-0816">Tricarboxylic acid cycle</keyword>
<dbReference type="CDD" id="cd00727">
    <property type="entry name" value="malate_synt_A"/>
    <property type="match status" value="1"/>
</dbReference>
<accession>A0ABV5LQB7</accession>
<keyword evidence="3" id="KW-0329">Glyoxylate bypass</keyword>
<comment type="catalytic activity">
    <reaction evidence="6">
        <text>glyoxylate + acetyl-CoA + H2O = (S)-malate + CoA + H(+)</text>
        <dbReference type="Rhea" id="RHEA:18181"/>
        <dbReference type="ChEBI" id="CHEBI:15377"/>
        <dbReference type="ChEBI" id="CHEBI:15378"/>
        <dbReference type="ChEBI" id="CHEBI:15589"/>
        <dbReference type="ChEBI" id="CHEBI:36655"/>
        <dbReference type="ChEBI" id="CHEBI:57287"/>
        <dbReference type="ChEBI" id="CHEBI:57288"/>
        <dbReference type="EC" id="2.3.3.9"/>
    </reaction>
</comment>
<sequence length="564" mass="61785">MRRDDIEVLGPVGDRYDEVLTPEALAFVALLHDAFAGRRADLLSARRERTRRLLSGEEQLGFREETRWIRDSDWRVPEPAPGLTRRRVEITGPPTRTMTVNALNSGADVWMADFEDSTSPGWAEVVEGQLTLRDALTGQLEFTASSGKEYRLNATTAQIVVRPRGWHLVDKHVRVDGASVAGALLDAGLYLFHCARRQVAAGAGPYFYLPKLESAHEARLWHDVFRCAEEALDLVRGTIRATVLIETLPAAFEMDEILHALGPYAAGLNAGRWDYLFSVMKNRREDPAAALPDRSRLTMTVPFMRAYTELLVRTCHRRGAFAIGGMAAAVPSRHDPEAGARALAAVRADKEREAGDGFDGSWVAHPGLVGTAMAAFDAVLRGADDQRSRTRDDVAVAAEDLLDLSSAPGEATEAGLRADVRVCLLYLQAWLGGSGAVAIDGLMEDAATVEISRTQVWMWLRHGRRLDDGRTVTPQLVRRVLDQEYGRAGAELAGVDGAPDRLRRALALTEGFLLGEEFPAFITTGAYLTELARPLRSVPSVRATRSVPPARTRVDLRTADPVPA</sequence>
<dbReference type="RefSeq" id="WP_380138659.1">
    <property type="nucleotide sequence ID" value="NZ_JBHLUI010000009.1"/>
</dbReference>
<dbReference type="PANTHER" id="PTHR42902">
    <property type="entry name" value="MALATE SYNTHASE"/>
    <property type="match status" value="1"/>
</dbReference>
<dbReference type="InterPro" id="IPR046363">
    <property type="entry name" value="MS_N_TIM-barrel_dom"/>
</dbReference>
<evidence type="ECO:0000259" key="10">
    <source>
        <dbReference type="Pfam" id="PF20659"/>
    </source>
</evidence>
<evidence type="ECO:0000256" key="1">
    <source>
        <dbReference type="ARBA" id="ARBA00006394"/>
    </source>
</evidence>
<reference evidence="11 12" key="1">
    <citation type="submission" date="2024-09" db="EMBL/GenBank/DDBJ databases">
        <authorList>
            <person name="Sun Q."/>
            <person name="Mori K."/>
        </authorList>
    </citation>
    <scope>NUCLEOTIDE SEQUENCE [LARGE SCALE GENOMIC DNA]</scope>
    <source>
        <strain evidence="11 12">TISTR 1856</strain>
    </source>
</reference>
<dbReference type="GO" id="GO:0004474">
    <property type="term" value="F:malate synthase activity"/>
    <property type="evidence" value="ECO:0007669"/>
    <property type="project" value="UniProtKB-EC"/>
</dbReference>
<evidence type="ECO:0000256" key="5">
    <source>
        <dbReference type="ARBA" id="ARBA00022679"/>
    </source>
</evidence>
<gene>
    <name evidence="11" type="primary">aceB</name>
    <name evidence="11" type="ORF">ACFFVI_04500</name>
</gene>
<dbReference type="PIRSF" id="PIRSF001363">
    <property type="entry name" value="Malate_synth"/>
    <property type="match status" value="1"/>
</dbReference>
<proteinExistence type="inferred from homology"/>
<dbReference type="InterPro" id="IPR001465">
    <property type="entry name" value="Malate_synthase_TIM"/>
</dbReference>
<dbReference type="SUPFAM" id="SSF51645">
    <property type="entry name" value="Malate synthase G"/>
    <property type="match status" value="1"/>
</dbReference>